<dbReference type="EMBL" id="JAIQCJ010000913">
    <property type="protein sequence ID" value="KAJ8793945.1"/>
    <property type="molecule type" value="Genomic_DNA"/>
</dbReference>
<dbReference type="GO" id="GO:0007010">
    <property type="term" value="P:cytoskeleton organization"/>
    <property type="evidence" value="ECO:0007669"/>
    <property type="project" value="TreeGrafter"/>
</dbReference>
<dbReference type="InterPro" id="IPR036322">
    <property type="entry name" value="WD40_repeat_dom_sf"/>
</dbReference>
<dbReference type="SUPFAM" id="SSF50978">
    <property type="entry name" value="WD40 repeat-like"/>
    <property type="match status" value="1"/>
</dbReference>
<name>A0AB34HS27_ESCRO</name>
<protein>
    <recommendedName>
        <fullName evidence="6">Bromodomain and WD repeat-containing protein 3</fullName>
    </recommendedName>
</protein>
<dbReference type="SMART" id="SM00320">
    <property type="entry name" value="WD40"/>
    <property type="match status" value="2"/>
</dbReference>
<evidence type="ECO:0000256" key="2">
    <source>
        <dbReference type="ARBA" id="ARBA00022737"/>
    </source>
</evidence>
<dbReference type="InterPro" id="IPR001680">
    <property type="entry name" value="WD40_rpt"/>
</dbReference>
<sequence length="156" mass="17751">MFFNPLGGMFITTGSTDHVIRIYYLGSEIPEKIAELESHTDKVVAVQFCNNGDRNNLPSGEDKVTKLKVTMVAWDRYDTTVITAVNNFLLKVWNSITGQLLHTLSGHDDEVFVLEAHPFDQKIILSAGHDGNIFIWDLDRGTKIRNYFNMVREIYA</sequence>
<dbReference type="PROSITE" id="PS50082">
    <property type="entry name" value="WD_REPEATS_2"/>
    <property type="match status" value="1"/>
</dbReference>
<organism evidence="4 5">
    <name type="scientific">Eschrichtius robustus</name>
    <name type="common">California gray whale</name>
    <name type="synonym">Eschrichtius gibbosus</name>
    <dbReference type="NCBI Taxonomy" id="9764"/>
    <lineage>
        <taxon>Eukaryota</taxon>
        <taxon>Metazoa</taxon>
        <taxon>Chordata</taxon>
        <taxon>Craniata</taxon>
        <taxon>Vertebrata</taxon>
        <taxon>Euteleostomi</taxon>
        <taxon>Mammalia</taxon>
        <taxon>Eutheria</taxon>
        <taxon>Laurasiatheria</taxon>
        <taxon>Artiodactyla</taxon>
        <taxon>Whippomorpha</taxon>
        <taxon>Cetacea</taxon>
        <taxon>Mysticeti</taxon>
        <taxon>Eschrichtiidae</taxon>
        <taxon>Eschrichtius</taxon>
    </lineage>
</organism>
<dbReference type="PANTHER" id="PTHR16266">
    <property type="entry name" value="WD REPEAT DOMAIN 9"/>
    <property type="match status" value="1"/>
</dbReference>
<evidence type="ECO:0000313" key="5">
    <source>
        <dbReference type="Proteomes" id="UP001159641"/>
    </source>
</evidence>
<accession>A0AB34HS27</accession>
<dbReference type="GO" id="GO:0008360">
    <property type="term" value="P:regulation of cell shape"/>
    <property type="evidence" value="ECO:0007669"/>
    <property type="project" value="TreeGrafter"/>
</dbReference>
<keyword evidence="5" id="KW-1185">Reference proteome</keyword>
<reference evidence="4 5" key="1">
    <citation type="submission" date="2022-11" db="EMBL/GenBank/DDBJ databases">
        <title>Whole genome sequence of Eschrichtius robustus ER-17-0199.</title>
        <authorList>
            <person name="Bruniche-Olsen A."/>
            <person name="Black A.N."/>
            <person name="Fields C.J."/>
            <person name="Walden K."/>
            <person name="Dewoody J.A."/>
        </authorList>
    </citation>
    <scope>NUCLEOTIDE SEQUENCE [LARGE SCALE GENOMIC DNA]</scope>
    <source>
        <strain evidence="4">ER-17-0199</strain>
        <tissue evidence="4">Blubber</tissue>
    </source>
</reference>
<dbReference type="PROSITE" id="PS50294">
    <property type="entry name" value="WD_REPEATS_REGION"/>
    <property type="match status" value="1"/>
</dbReference>
<dbReference type="InterPro" id="IPR052060">
    <property type="entry name" value="Bromo_WD_repeat"/>
</dbReference>
<gene>
    <name evidence="4" type="ORF">J1605_000144</name>
</gene>
<dbReference type="Gene3D" id="2.130.10.10">
    <property type="entry name" value="YVTN repeat-like/Quinoprotein amine dehydrogenase"/>
    <property type="match status" value="2"/>
</dbReference>
<keyword evidence="2" id="KW-0677">Repeat</keyword>
<evidence type="ECO:0000256" key="1">
    <source>
        <dbReference type="ARBA" id="ARBA00022574"/>
    </source>
</evidence>
<dbReference type="AlphaFoldDB" id="A0AB34HS27"/>
<dbReference type="PANTHER" id="PTHR16266:SF25">
    <property type="entry name" value="BROMODOMAIN AND WD REPEAT-CONTAINING PROTEIN 3"/>
    <property type="match status" value="1"/>
</dbReference>
<comment type="caution">
    <text evidence="4">The sequence shown here is derived from an EMBL/GenBank/DDBJ whole genome shotgun (WGS) entry which is preliminary data.</text>
</comment>
<dbReference type="PROSITE" id="PS00678">
    <property type="entry name" value="WD_REPEATS_1"/>
    <property type="match status" value="1"/>
</dbReference>
<dbReference type="InterPro" id="IPR019775">
    <property type="entry name" value="WD40_repeat_CS"/>
</dbReference>
<dbReference type="GO" id="GO:0005634">
    <property type="term" value="C:nucleus"/>
    <property type="evidence" value="ECO:0007669"/>
    <property type="project" value="TreeGrafter"/>
</dbReference>
<keyword evidence="1 3" id="KW-0853">WD repeat</keyword>
<evidence type="ECO:0008006" key="6">
    <source>
        <dbReference type="Google" id="ProtNLM"/>
    </source>
</evidence>
<dbReference type="InterPro" id="IPR015943">
    <property type="entry name" value="WD40/YVTN_repeat-like_dom_sf"/>
</dbReference>
<evidence type="ECO:0000256" key="3">
    <source>
        <dbReference type="PROSITE-ProRule" id="PRU00221"/>
    </source>
</evidence>
<dbReference type="GO" id="GO:0006357">
    <property type="term" value="P:regulation of transcription by RNA polymerase II"/>
    <property type="evidence" value="ECO:0007669"/>
    <property type="project" value="TreeGrafter"/>
</dbReference>
<dbReference type="Pfam" id="PF00400">
    <property type="entry name" value="WD40"/>
    <property type="match status" value="1"/>
</dbReference>
<proteinExistence type="predicted"/>
<evidence type="ECO:0000313" key="4">
    <source>
        <dbReference type="EMBL" id="KAJ8793945.1"/>
    </source>
</evidence>
<dbReference type="Proteomes" id="UP001159641">
    <property type="component" value="Unassembled WGS sequence"/>
</dbReference>
<feature type="repeat" description="WD" evidence="3">
    <location>
        <begin position="104"/>
        <end position="146"/>
    </location>
</feature>